<name>A0A117NFU2_PICGL</name>
<dbReference type="AlphaFoldDB" id="A0A117NFU2"/>
<dbReference type="EMBL" id="LKAM01000015">
    <property type="protein sequence ID" value="KUM45815.1"/>
    <property type="molecule type" value="Genomic_DNA"/>
</dbReference>
<protein>
    <submittedName>
        <fullName evidence="1">Uncharacterized protein</fullName>
    </submittedName>
</protein>
<comment type="caution">
    <text evidence="1">The sequence shown here is derived from an EMBL/GenBank/DDBJ whole genome shotgun (WGS) entry which is preliminary data.</text>
</comment>
<geneLocation type="mitochondrion" evidence="1"/>
<keyword evidence="1" id="KW-0496">Mitochondrion</keyword>
<organism evidence="1">
    <name type="scientific">Picea glauca</name>
    <name type="common">White spruce</name>
    <name type="synonym">Pinus glauca</name>
    <dbReference type="NCBI Taxonomy" id="3330"/>
    <lineage>
        <taxon>Eukaryota</taxon>
        <taxon>Viridiplantae</taxon>
        <taxon>Streptophyta</taxon>
        <taxon>Embryophyta</taxon>
        <taxon>Tracheophyta</taxon>
        <taxon>Spermatophyta</taxon>
        <taxon>Pinopsida</taxon>
        <taxon>Pinidae</taxon>
        <taxon>Conifers I</taxon>
        <taxon>Pinales</taxon>
        <taxon>Pinaceae</taxon>
        <taxon>Picea</taxon>
    </lineage>
</organism>
<evidence type="ECO:0000313" key="1">
    <source>
        <dbReference type="EMBL" id="KUM45815.1"/>
    </source>
</evidence>
<sequence length="68" mass="7675">MIWLSKLIGMICSTTPIEGNSPLRSPYPPGKGSLLGFPALRLRYSDTYWLTLMTGVDRFFIDLPLSLR</sequence>
<accession>A0A117NFU2</accession>
<reference evidence="1" key="1">
    <citation type="journal article" date="2015" name="Genome Biol. Evol.">
        <title>Organellar Genomes of White Spruce (Picea glauca): Assembly and Annotation.</title>
        <authorList>
            <person name="Jackman S.D."/>
            <person name="Warren R.L."/>
            <person name="Gibb E.A."/>
            <person name="Vandervalk B.P."/>
            <person name="Mohamadi H."/>
            <person name="Chu J."/>
            <person name="Raymond A."/>
            <person name="Pleasance S."/>
            <person name="Coope R."/>
            <person name="Wildung M.R."/>
            <person name="Ritland C.E."/>
            <person name="Bousquet J."/>
            <person name="Jones S.J."/>
            <person name="Bohlmann J."/>
            <person name="Birol I."/>
        </authorList>
    </citation>
    <scope>NUCLEOTIDE SEQUENCE [LARGE SCALE GENOMIC DNA]</scope>
    <source>
        <tissue evidence="1">Flushing bud</tissue>
    </source>
</reference>
<proteinExistence type="predicted"/>
<gene>
    <name evidence="1" type="ORF">ABT39_MTgene2169</name>
</gene>